<dbReference type="AlphaFoldDB" id="A0A6J7CPU2"/>
<protein>
    <submittedName>
        <fullName evidence="1">Unannotated protein</fullName>
    </submittedName>
</protein>
<accession>A0A6J7CPU2</accession>
<evidence type="ECO:0000313" key="1">
    <source>
        <dbReference type="EMBL" id="CAB4860592.1"/>
    </source>
</evidence>
<dbReference type="EMBL" id="CAFBLK010000047">
    <property type="protein sequence ID" value="CAB4860592.1"/>
    <property type="molecule type" value="Genomic_DNA"/>
</dbReference>
<gene>
    <name evidence="1" type="ORF">UFOPK3317_00387</name>
</gene>
<sequence>MVLLFDPHTFLGLHSLVKSLAPATTLEDAPRELIDDLHLTVGYHIINVAFKQLASAQRCLQLVNKVLIYVLVKIVDSKRFFYASNSLFGRNHCLLRLINLVITIAR</sequence>
<name>A0A6J7CPU2_9ZZZZ</name>
<proteinExistence type="predicted"/>
<reference evidence="1" key="1">
    <citation type="submission" date="2020-05" db="EMBL/GenBank/DDBJ databases">
        <authorList>
            <person name="Chiriac C."/>
            <person name="Salcher M."/>
            <person name="Ghai R."/>
            <person name="Kavagutti S V."/>
        </authorList>
    </citation>
    <scope>NUCLEOTIDE SEQUENCE</scope>
</reference>
<organism evidence="1">
    <name type="scientific">freshwater metagenome</name>
    <dbReference type="NCBI Taxonomy" id="449393"/>
    <lineage>
        <taxon>unclassified sequences</taxon>
        <taxon>metagenomes</taxon>
        <taxon>ecological metagenomes</taxon>
    </lineage>
</organism>